<sequence>MVNSLMKVDVREWDEDVLRDLLTVKDQELVWKIPLSSDVESDGYWFWRKEASGLFTVRSAYAILQQQNINMEQSTFSGAWTKLWQLKIPPKVKDFLWRVCTNSLPTRFQVTTKHVPINSDCPMCSVAPETSLHVLVRCHFAQSCWRQARIPAVGTSAMMFCSWWEEGLREWNEAECLEACMILWLIWKIRNEVVWNEKQPTSEEVLLLAKLNFVDWNEEQRTGKSKRKQKEKNEKKRKDFMKER</sequence>
<feature type="compositionally biased region" description="Basic and acidic residues" evidence="1">
    <location>
        <begin position="231"/>
        <end position="244"/>
    </location>
</feature>
<feature type="region of interest" description="Disordered" evidence="1">
    <location>
        <begin position="219"/>
        <end position="244"/>
    </location>
</feature>
<accession>A0A7J6G9Y4</accession>
<feature type="domain" description="Reverse transcriptase zinc-binding" evidence="2">
    <location>
        <begin position="55"/>
        <end position="145"/>
    </location>
</feature>
<dbReference type="InterPro" id="IPR026960">
    <property type="entry name" value="RVT-Znf"/>
</dbReference>
<evidence type="ECO:0000256" key="1">
    <source>
        <dbReference type="SAM" id="MobiDB-lite"/>
    </source>
</evidence>
<dbReference type="EMBL" id="JAATIP010000068">
    <property type="protein sequence ID" value="KAF4379638.1"/>
    <property type="molecule type" value="Genomic_DNA"/>
</dbReference>
<evidence type="ECO:0000313" key="3">
    <source>
        <dbReference type="EMBL" id="KAF4379638.1"/>
    </source>
</evidence>
<name>A0A7J6G9Y4_CANSA</name>
<proteinExistence type="predicted"/>
<gene>
    <name evidence="3" type="ORF">F8388_023655</name>
</gene>
<evidence type="ECO:0000259" key="2">
    <source>
        <dbReference type="Pfam" id="PF13966"/>
    </source>
</evidence>
<reference evidence="3 4" key="1">
    <citation type="journal article" date="2020" name="bioRxiv">
        <title>Sequence and annotation of 42 cannabis genomes reveals extensive copy number variation in cannabinoid synthesis and pathogen resistance genes.</title>
        <authorList>
            <person name="Mckernan K.J."/>
            <person name="Helbert Y."/>
            <person name="Kane L.T."/>
            <person name="Ebling H."/>
            <person name="Zhang L."/>
            <person name="Liu B."/>
            <person name="Eaton Z."/>
            <person name="Mclaughlin S."/>
            <person name="Kingan S."/>
            <person name="Baybayan P."/>
            <person name="Concepcion G."/>
            <person name="Jordan M."/>
            <person name="Riva A."/>
            <person name="Barbazuk W."/>
            <person name="Harkins T."/>
        </authorList>
    </citation>
    <scope>NUCLEOTIDE SEQUENCE [LARGE SCALE GENOMIC DNA]</scope>
    <source>
        <strain evidence="4">cv. Jamaican Lion 4</strain>
        <tissue evidence="3">Leaf</tissue>
    </source>
</reference>
<comment type="caution">
    <text evidence="3">The sequence shown here is derived from an EMBL/GenBank/DDBJ whole genome shotgun (WGS) entry which is preliminary data.</text>
</comment>
<evidence type="ECO:0000313" key="4">
    <source>
        <dbReference type="Proteomes" id="UP000525078"/>
    </source>
</evidence>
<organism evidence="3 4">
    <name type="scientific">Cannabis sativa</name>
    <name type="common">Hemp</name>
    <name type="synonym">Marijuana</name>
    <dbReference type="NCBI Taxonomy" id="3483"/>
    <lineage>
        <taxon>Eukaryota</taxon>
        <taxon>Viridiplantae</taxon>
        <taxon>Streptophyta</taxon>
        <taxon>Embryophyta</taxon>
        <taxon>Tracheophyta</taxon>
        <taxon>Spermatophyta</taxon>
        <taxon>Magnoliopsida</taxon>
        <taxon>eudicotyledons</taxon>
        <taxon>Gunneridae</taxon>
        <taxon>Pentapetalae</taxon>
        <taxon>rosids</taxon>
        <taxon>fabids</taxon>
        <taxon>Rosales</taxon>
        <taxon>Cannabaceae</taxon>
        <taxon>Cannabis</taxon>
    </lineage>
</organism>
<protein>
    <recommendedName>
        <fullName evidence="2">Reverse transcriptase zinc-binding domain-containing protein</fullName>
    </recommendedName>
</protein>
<dbReference type="Pfam" id="PF13966">
    <property type="entry name" value="zf-RVT"/>
    <property type="match status" value="1"/>
</dbReference>
<dbReference type="AlphaFoldDB" id="A0A7J6G9Y4"/>
<dbReference type="Proteomes" id="UP000525078">
    <property type="component" value="Unassembled WGS sequence"/>
</dbReference>